<proteinExistence type="predicted"/>
<name>A0ABQ4XD28_9ASTR</name>
<dbReference type="Proteomes" id="UP001151760">
    <property type="component" value="Unassembled WGS sequence"/>
</dbReference>
<gene>
    <name evidence="2" type="ORF">Tco_0677740</name>
</gene>
<evidence type="ECO:0000313" key="2">
    <source>
        <dbReference type="EMBL" id="GJS63176.1"/>
    </source>
</evidence>
<feature type="region of interest" description="Disordered" evidence="1">
    <location>
        <begin position="113"/>
        <end position="137"/>
    </location>
</feature>
<sequence length="291" mass="32219">MSSSTVTYTSISSHYEEPSDVGFPGFIVYKYDRLPMHPVDPYVEAALQAPEQAPPSLDYVPGPEHPPSPDYVPDPEDPEQAPAFSRLSSTNMLTPTSPITGNYVADIRFKSQMINDNDDDDETDDDDVEEDRRSTSSADSLLYHYATAPTPLITTTIFYFTPLSSPSPKFPHHPYALPSPHLLLALHMSEHIGYKAPRLVYEAASSSTHHPSEIPSPPLLLPSTKHIDNLPEADMPLRKIARFTAPTGRFEVRESSLAAGCLVGWTYSTPIQFTSDFSRSYVDNAKLSIFS</sequence>
<evidence type="ECO:0000313" key="3">
    <source>
        <dbReference type="Proteomes" id="UP001151760"/>
    </source>
</evidence>
<feature type="compositionally biased region" description="Acidic residues" evidence="1">
    <location>
        <begin position="116"/>
        <end position="129"/>
    </location>
</feature>
<feature type="compositionally biased region" description="Pro residues" evidence="1">
    <location>
        <begin position="63"/>
        <end position="72"/>
    </location>
</feature>
<feature type="compositionally biased region" description="Polar residues" evidence="1">
    <location>
        <begin position="86"/>
        <end position="97"/>
    </location>
</feature>
<keyword evidence="3" id="KW-1185">Reference proteome</keyword>
<reference evidence="2" key="2">
    <citation type="submission" date="2022-01" db="EMBL/GenBank/DDBJ databases">
        <authorList>
            <person name="Yamashiro T."/>
            <person name="Shiraishi A."/>
            <person name="Satake H."/>
            <person name="Nakayama K."/>
        </authorList>
    </citation>
    <scope>NUCLEOTIDE SEQUENCE</scope>
</reference>
<accession>A0ABQ4XD28</accession>
<comment type="caution">
    <text evidence="2">The sequence shown here is derived from an EMBL/GenBank/DDBJ whole genome shotgun (WGS) entry which is preliminary data.</text>
</comment>
<dbReference type="EMBL" id="BQNB010009412">
    <property type="protein sequence ID" value="GJS63176.1"/>
    <property type="molecule type" value="Genomic_DNA"/>
</dbReference>
<protein>
    <submittedName>
        <fullName evidence="2">Uncharacterized protein</fullName>
    </submittedName>
</protein>
<evidence type="ECO:0000256" key="1">
    <source>
        <dbReference type="SAM" id="MobiDB-lite"/>
    </source>
</evidence>
<organism evidence="2 3">
    <name type="scientific">Tanacetum coccineum</name>
    <dbReference type="NCBI Taxonomy" id="301880"/>
    <lineage>
        <taxon>Eukaryota</taxon>
        <taxon>Viridiplantae</taxon>
        <taxon>Streptophyta</taxon>
        <taxon>Embryophyta</taxon>
        <taxon>Tracheophyta</taxon>
        <taxon>Spermatophyta</taxon>
        <taxon>Magnoliopsida</taxon>
        <taxon>eudicotyledons</taxon>
        <taxon>Gunneridae</taxon>
        <taxon>Pentapetalae</taxon>
        <taxon>asterids</taxon>
        <taxon>campanulids</taxon>
        <taxon>Asterales</taxon>
        <taxon>Asteraceae</taxon>
        <taxon>Asteroideae</taxon>
        <taxon>Anthemideae</taxon>
        <taxon>Anthemidinae</taxon>
        <taxon>Tanacetum</taxon>
    </lineage>
</organism>
<feature type="region of interest" description="Disordered" evidence="1">
    <location>
        <begin position="53"/>
        <end position="97"/>
    </location>
</feature>
<reference evidence="2" key="1">
    <citation type="journal article" date="2022" name="Int. J. Mol. Sci.">
        <title>Draft Genome of Tanacetum Coccineum: Genomic Comparison of Closely Related Tanacetum-Family Plants.</title>
        <authorList>
            <person name="Yamashiro T."/>
            <person name="Shiraishi A."/>
            <person name="Nakayama K."/>
            <person name="Satake H."/>
        </authorList>
    </citation>
    <scope>NUCLEOTIDE SEQUENCE</scope>
</reference>